<dbReference type="Pfam" id="PF00493">
    <property type="entry name" value="MCM"/>
    <property type="match status" value="2"/>
</dbReference>
<dbReference type="InterPro" id="IPR033762">
    <property type="entry name" value="MCM_OB"/>
</dbReference>
<dbReference type="InterPro" id="IPR041562">
    <property type="entry name" value="MCM_lid"/>
</dbReference>
<keyword evidence="5" id="KW-0227">DNA damage</keyword>
<dbReference type="SMART" id="SM00350">
    <property type="entry name" value="MCM"/>
    <property type="match status" value="1"/>
</dbReference>
<keyword evidence="18" id="KW-1185">Reference proteome</keyword>
<dbReference type="CDD" id="cd22247">
    <property type="entry name" value="MCM8_WHD"/>
    <property type="match status" value="1"/>
</dbReference>
<evidence type="ECO:0000256" key="15">
    <source>
        <dbReference type="RuleBase" id="RU004070"/>
    </source>
</evidence>
<comment type="catalytic activity">
    <reaction evidence="13">
        <text>ATP + H2O = ADP + phosphate + H(+)</text>
        <dbReference type="Rhea" id="RHEA:13065"/>
        <dbReference type="ChEBI" id="CHEBI:15377"/>
        <dbReference type="ChEBI" id="CHEBI:15378"/>
        <dbReference type="ChEBI" id="CHEBI:30616"/>
        <dbReference type="ChEBI" id="CHEBI:43474"/>
        <dbReference type="ChEBI" id="CHEBI:456216"/>
        <dbReference type="EC" id="3.6.4.12"/>
    </reaction>
</comment>
<keyword evidence="6" id="KW-0378">Hydrolase</keyword>
<dbReference type="InterPro" id="IPR012340">
    <property type="entry name" value="NA-bd_OB-fold"/>
</dbReference>
<dbReference type="InterPro" id="IPR001208">
    <property type="entry name" value="MCM_dom"/>
</dbReference>
<evidence type="ECO:0000256" key="12">
    <source>
        <dbReference type="ARBA" id="ARBA00042306"/>
    </source>
</evidence>
<dbReference type="GO" id="GO:0017116">
    <property type="term" value="F:single-stranded DNA helicase activity"/>
    <property type="evidence" value="ECO:0007669"/>
    <property type="project" value="TreeGrafter"/>
</dbReference>
<dbReference type="Pfam" id="PF17855">
    <property type="entry name" value="MCM_lid"/>
    <property type="match status" value="1"/>
</dbReference>
<dbReference type="GO" id="GO:0005634">
    <property type="term" value="C:nucleus"/>
    <property type="evidence" value="ECO:0007669"/>
    <property type="project" value="UniProtKB-SubCell"/>
</dbReference>
<evidence type="ECO:0000256" key="1">
    <source>
        <dbReference type="ARBA" id="ARBA00004123"/>
    </source>
</evidence>
<evidence type="ECO:0000256" key="5">
    <source>
        <dbReference type="ARBA" id="ARBA00022763"/>
    </source>
</evidence>
<dbReference type="GO" id="GO:0003697">
    <property type="term" value="F:single-stranded DNA binding"/>
    <property type="evidence" value="ECO:0007669"/>
    <property type="project" value="TreeGrafter"/>
</dbReference>
<dbReference type="Gene3D" id="3.40.50.300">
    <property type="entry name" value="P-loop containing nucleotide triphosphate hydrolases"/>
    <property type="match status" value="2"/>
</dbReference>
<evidence type="ECO:0000256" key="2">
    <source>
        <dbReference type="ARBA" id="ARBA00008010"/>
    </source>
</evidence>
<evidence type="ECO:0000256" key="8">
    <source>
        <dbReference type="ARBA" id="ARBA00022840"/>
    </source>
</evidence>
<dbReference type="FunFam" id="2.20.28.10:FF:000007">
    <property type="entry name" value="DNA helicase MCM8 isoform X1"/>
    <property type="match status" value="1"/>
</dbReference>
<dbReference type="Pfam" id="PF25051">
    <property type="entry name" value="WHD_MCM8"/>
    <property type="match status" value="1"/>
</dbReference>
<dbReference type="SUPFAM" id="SSF52540">
    <property type="entry name" value="P-loop containing nucleoside triphosphate hydrolases"/>
    <property type="match status" value="1"/>
</dbReference>
<evidence type="ECO:0000313" key="17">
    <source>
        <dbReference type="EMBL" id="KAK9824830.1"/>
    </source>
</evidence>
<dbReference type="InterPro" id="IPR027417">
    <property type="entry name" value="P-loop_NTPase"/>
</dbReference>
<dbReference type="AlphaFoldDB" id="A0AAW1QTI1"/>
<dbReference type="PANTHER" id="PTHR11630">
    <property type="entry name" value="DNA REPLICATION LICENSING FACTOR MCM FAMILY MEMBER"/>
    <property type="match status" value="1"/>
</dbReference>
<dbReference type="InterPro" id="IPR031327">
    <property type="entry name" value="MCM"/>
</dbReference>
<dbReference type="InterPro" id="IPR056875">
    <property type="entry name" value="MCM8/REC_WHD"/>
</dbReference>
<accession>A0AAW1QTI1</accession>
<evidence type="ECO:0000256" key="9">
    <source>
        <dbReference type="ARBA" id="ARBA00023125"/>
    </source>
</evidence>
<dbReference type="EC" id="3.6.4.12" evidence="3"/>
<evidence type="ECO:0000256" key="7">
    <source>
        <dbReference type="ARBA" id="ARBA00022806"/>
    </source>
</evidence>
<feature type="domain" description="MCM C-terminal AAA(+) ATPase" evidence="16">
    <location>
        <begin position="449"/>
        <end position="543"/>
    </location>
</feature>
<dbReference type="PROSITE" id="PS50051">
    <property type="entry name" value="MCM_2"/>
    <property type="match status" value="2"/>
</dbReference>
<evidence type="ECO:0000256" key="3">
    <source>
        <dbReference type="ARBA" id="ARBA00012551"/>
    </source>
</evidence>
<dbReference type="Gene3D" id="2.20.28.10">
    <property type="match status" value="1"/>
</dbReference>
<dbReference type="Gene3D" id="2.40.50.140">
    <property type="entry name" value="Nucleic acid-binding proteins"/>
    <property type="match status" value="1"/>
</dbReference>
<dbReference type="GO" id="GO:0016787">
    <property type="term" value="F:hydrolase activity"/>
    <property type="evidence" value="ECO:0007669"/>
    <property type="project" value="UniProtKB-KW"/>
</dbReference>
<keyword evidence="9 15" id="KW-0238">DNA-binding</keyword>
<evidence type="ECO:0000256" key="14">
    <source>
        <dbReference type="ARBA" id="ARBA00069556"/>
    </source>
</evidence>
<evidence type="ECO:0000259" key="16">
    <source>
        <dbReference type="PROSITE" id="PS50051"/>
    </source>
</evidence>
<sequence length="793" mass="85988">MSLMCVHTNYTAAAEHINEGYRWVFNERRLAYIPACNEAGVAPKALALGVIGSVFGFAGKPHSWRVHFADAEFTPDDRRSLLIYDLISFFKDGCMGWHMLAPLQRHGNRLALQLDYMSLQQQCQSPDLVPALDMQPAEGLGCLGAAVYEVLFHTCHHRALENGFLLKGLQPCKVAIRLVNCPQAATHIRQLRSSSVGRLVSIRGTVVRVSGIRPLVVQMDFACGKCGATMTCAFPDGKFTPPQRCDGDGCRSRTFEPLRSTAVAVDFQKLRIQEQAGADEGDEGRVPRTLDVELREDLVDGCTAGEVVTVVGLVRVTDTSAGTGSKSKNAKALFLLFVDAVSVVASRLAATRASSGGAVHDMVAWHDNPTGEPGLEAPTLLDLQFVVKFTEDCAPDQLRCLVHSLCPAIYGHELVKAGLVLALLGGVRKGHAARDCVPIRGDIHVLIACCIDEFDKMASEHQALLCAMEQQEVAVAKAGLCACLPARTTVLAAANPAGGTYKRAKTVHENLKMSSAMLSRFDLTFLLLDRPDEARDHSLSEHVLALHSGQPQRPAAARSRLLGHRASQPALLTDGRGESRHSLEERLKVYTEEDQDPLPLPLLRKYIAYARTHVHPVISSEAKEVLRAFYLELRAKAPAADGAPITTRQLESLIRLCEARARADLRTVATRADAEDVVDLMKACLLDKFVDETGMLDFRRAGGKSKQAEAKRFLAALAKRCQLSGSAQVNVAQLYSLADDLELAVPDMLAFIADLNDAGELLKKGSGVYQAQCAVGSASQASQAAPRRRTQGI</sequence>
<evidence type="ECO:0000256" key="6">
    <source>
        <dbReference type="ARBA" id="ARBA00022801"/>
    </source>
</evidence>
<evidence type="ECO:0000313" key="18">
    <source>
        <dbReference type="Proteomes" id="UP001445335"/>
    </source>
</evidence>
<protein>
    <recommendedName>
        <fullName evidence="14">Probable DNA helicase MCM8</fullName>
        <ecNumber evidence="3">3.6.4.12</ecNumber>
    </recommendedName>
    <alternativeName>
        <fullName evidence="12">Minichromosome maintenance 8</fullName>
    </alternativeName>
</protein>
<evidence type="ECO:0000256" key="10">
    <source>
        <dbReference type="ARBA" id="ARBA00023204"/>
    </source>
</evidence>
<proteinExistence type="inferred from homology"/>
<dbReference type="PANTHER" id="PTHR11630:SF47">
    <property type="entry name" value="DNA HELICASE MCM8"/>
    <property type="match status" value="1"/>
</dbReference>
<name>A0AAW1QTI1_9CHLO</name>
<dbReference type="EMBL" id="JALJOU010000079">
    <property type="protein sequence ID" value="KAK9824830.1"/>
    <property type="molecule type" value="Genomic_DNA"/>
</dbReference>
<dbReference type="GO" id="GO:0042555">
    <property type="term" value="C:MCM complex"/>
    <property type="evidence" value="ECO:0007669"/>
    <property type="project" value="TreeGrafter"/>
</dbReference>
<keyword evidence="7" id="KW-0347">Helicase</keyword>
<organism evidence="17 18">
    <name type="scientific">Elliptochloris bilobata</name>
    <dbReference type="NCBI Taxonomy" id="381761"/>
    <lineage>
        <taxon>Eukaryota</taxon>
        <taxon>Viridiplantae</taxon>
        <taxon>Chlorophyta</taxon>
        <taxon>core chlorophytes</taxon>
        <taxon>Trebouxiophyceae</taxon>
        <taxon>Trebouxiophyceae incertae sedis</taxon>
        <taxon>Elliptochloris clade</taxon>
        <taxon>Elliptochloris</taxon>
    </lineage>
</organism>
<comment type="similarity">
    <text evidence="2 15">Belongs to the MCM family.</text>
</comment>
<keyword evidence="4 15" id="KW-0547">Nucleotide-binding</keyword>
<dbReference type="Pfam" id="PF17207">
    <property type="entry name" value="MCM_OB"/>
    <property type="match status" value="1"/>
</dbReference>
<feature type="domain" description="MCM C-terminal AAA(+) ATPase" evidence="16">
    <location>
        <begin position="401"/>
        <end position="447"/>
    </location>
</feature>
<keyword evidence="11" id="KW-0539">Nucleus</keyword>
<dbReference type="GO" id="GO:0005524">
    <property type="term" value="F:ATP binding"/>
    <property type="evidence" value="ECO:0007669"/>
    <property type="project" value="UniProtKB-KW"/>
</dbReference>
<comment type="caution">
    <text evidence="17">The sequence shown here is derived from an EMBL/GenBank/DDBJ whole genome shotgun (WGS) entry which is preliminary data.</text>
</comment>
<dbReference type="GO" id="GO:0000724">
    <property type="term" value="P:double-strand break repair via homologous recombination"/>
    <property type="evidence" value="ECO:0007669"/>
    <property type="project" value="UniProtKB-ARBA"/>
</dbReference>
<comment type="subcellular location">
    <subcellularLocation>
        <location evidence="1">Nucleus</location>
    </subcellularLocation>
</comment>
<dbReference type="SUPFAM" id="SSF50249">
    <property type="entry name" value="Nucleic acid-binding proteins"/>
    <property type="match status" value="1"/>
</dbReference>
<evidence type="ECO:0000256" key="4">
    <source>
        <dbReference type="ARBA" id="ARBA00022741"/>
    </source>
</evidence>
<keyword evidence="8 15" id="KW-0067">ATP-binding</keyword>
<reference evidence="17 18" key="1">
    <citation type="journal article" date="2024" name="Nat. Commun.">
        <title>Phylogenomics reveals the evolutionary origins of lichenization in chlorophyte algae.</title>
        <authorList>
            <person name="Puginier C."/>
            <person name="Libourel C."/>
            <person name="Otte J."/>
            <person name="Skaloud P."/>
            <person name="Haon M."/>
            <person name="Grisel S."/>
            <person name="Petersen M."/>
            <person name="Berrin J.G."/>
            <person name="Delaux P.M."/>
            <person name="Dal Grande F."/>
            <person name="Keller J."/>
        </authorList>
    </citation>
    <scope>NUCLEOTIDE SEQUENCE [LARGE SCALE GENOMIC DNA]</scope>
    <source>
        <strain evidence="17 18">SAG 245.80</strain>
    </source>
</reference>
<evidence type="ECO:0000256" key="13">
    <source>
        <dbReference type="ARBA" id="ARBA00047995"/>
    </source>
</evidence>
<evidence type="ECO:0000256" key="11">
    <source>
        <dbReference type="ARBA" id="ARBA00023242"/>
    </source>
</evidence>
<dbReference type="PRINTS" id="PR01657">
    <property type="entry name" value="MCMFAMILY"/>
</dbReference>
<gene>
    <name evidence="17" type="ORF">WJX81_003431</name>
</gene>
<keyword evidence="10" id="KW-0234">DNA repair</keyword>
<dbReference type="Proteomes" id="UP001445335">
    <property type="component" value="Unassembled WGS sequence"/>
</dbReference>